<sequence>MKYIFKKIKIYALNSGSPAIIYLILNKNLRGASFRMISESSRRYLKVQLSAVFLSKKQNYQSQHSAS</sequence>
<name>A0A915CPY6_9BILA</name>
<organism evidence="1 2">
    <name type="scientific">Ditylenchus dipsaci</name>
    <dbReference type="NCBI Taxonomy" id="166011"/>
    <lineage>
        <taxon>Eukaryota</taxon>
        <taxon>Metazoa</taxon>
        <taxon>Ecdysozoa</taxon>
        <taxon>Nematoda</taxon>
        <taxon>Chromadorea</taxon>
        <taxon>Rhabditida</taxon>
        <taxon>Tylenchina</taxon>
        <taxon>Tylenchomorpha</taxon>
        <taxon>Sphaerularioidea</taxon>
        <taxon>Anguinidae</taxon>
        <taxon>Anguininae</taxon>
        <taxon>Ditylenchus</taxon>
    </lineage>
</organism>
<reference evidence="2" key="1">
    <citation type="submission" date="2022-11" db="UniProtKB">
        <authorList>
            <consortium name="WormBaseParasite"/>
        </authorList>
    </citation>
    <scope>IDENTIFICATION</scope>
</reference>
<dbReference type="AlphaFoldDB" id="A0A915CPY6"/>
<evidence type="ECO:0000313" key="2">
    <source>
        <dbReference type="WBParaSite" id="jg11345"/>
    </source>
</evidence>
<accession>A0A915CPY6</accession>
<keyword evidence="1" id="KW-1185">Reference proteome</keyword>
<proteinExistence type="predicted"/>
<protein>
    <submittedName>
        <fullName evidence="2">Uncharacterized protein</fullName>
    </submittedName>
</protein>
<evidence type="ECO:0000313" key="1">
    <source>
        <dbReference type="Proteomes" id="UP000887574"/>
    </source>
</evidence>
<dbReference type="WBParaSite" id="jg11345">
    <property type="protein sequence ID" value="jg11345"/>
    <property type="gene ID" value="jg11345"/>
</dbReference>
<dbReference type="Proteomes" id="UP000887574">
    <property type="component" value="Unplaced"/>
</dbReference>